<evidence type="ECO:0000313" key="4">
    <source>
        <dbReference type="Proteomes" id="UP000625711"/>
    </source>
</evidence>
<dbReference type="AlphaFoldDB" id="A0A834J0C5"/>
<evidence type="ECO:0000313" key="3">
    <source>
        <dbReference type="EMBL" id="KAF7284127.1"/>
    </source>
</evidence>
<gene>
    <name evidence="3" type="ORF">GWI33_022486</name>
</gene>
<dbReference type="OrthoDB" id="8018451at2759"/>
<comment type="caution">
    <text evidence="3">The sequence shown here is derived from an EMBL/GenBank/DDBJ whole genome shotgun (WGS) entry which is preliminary data.</text>
</comment>
<evidence type="ECO:0000256" key="1">
    <source>
        <dbReference type="SAM" id="MobiDB-lite"/>
    </source>
</evidence>
<dbReference type="EMBL" id="JAACXV010000082">
    <property type="protein sequence ID" value="KAF7284127.1"/>
    <property type="molecule type" value="Genomic_DNA"/>
</dbReference>
<dbReference type="Pfam" id="PF23055">
    <property type="entry name" value="DUF7041"/>
    <property type="match status" value="1"/>
</dbReference>
<keyword evidence="4" id="KW-1185">Reference proteome</keyword>
<feature type="compositionally biased region" description="Polar residues" evidence="1">
    <location>
        <begin position="163"/>
        <end position="176"/>
    </location>
</feature>
<accession>A0A834J0C5</accession>
<dbReference type="Proteomes" id="UP000625711">
    <property type="component" value="Unassembled WGS sequence"/>
</dbReference>
<reference evidence="3" key="1">
    <citation type="submission" date="2020-08" db="EMBL/GenBank/DDBJ databases">
        <title>Genome sequencing and assembly of the red palm weevil Rhynchophorus ferrugineus.</title>
        <authorList>
            <person name="Dias G.B."/>
            <person name="Bergman C.M."/>
            <person name="Manee M."/>
        </authorList>
    </citation>
    <scope>NUCLEOTIDE SEQUENCE</scope>
    <source>
        <strain evidence="3">AA-2017</strain>
        <tissue evidence="3">Whole larva</tissue>
    </source>
</reference>
<organism evidence="3 4">
    <name type="scientific">Rhynchophorus ferrugineus</name>
    <name type="common">Red palm weevil</name>
    <name type="synonym">Curculio ferrugineus</name>
    <dbReference type="NCBI Taxonomy" id="354439"/>
    <lineage>
        <taxon>Eukaryota</taxon>
        <taxon>Metazoa</taxon>
        <taxon>Ecdysozoa</taxon>
        <taxon>Arthropoda</taxon>
        <taxon>Hexapoda</taxon>
        <taxon>Insecta</taxon>
        <taxon>Pterygota</taxon>
        <taxon>Neoptera</taxon>
        <taxon>Endopterygota</taxon>
        <taxon>Coleoptera</taxon>
        <taxon>Polyphaga</taxon>
        <taxon>Cucujiformia</taxon>
        <taxon>Curculionidae</taxon>
        <taxon>Dryophthorinae</taxon>
        <taxon>Rhynchophorus</taxon>
    </lineage>
</organism>
<name>A0A834J0C5_RHYFE</name>
<dbReference type="PANTHER" id="PTHR33327:SF3">
    <property type="entry name" value="RNA-DIRECTED DNA POLYMERASE"/>
    <property type="match status" value="1"/>
</dbReference>
<protein>
    <recommendedName>
        <fullName evidence="2">DUF7041 domain-containing protein</fullName>
    </recommendedName>
</protein>
<dbReference type="PANTHER" id="PTHR33327">
    <property type="entry name" value="ENDONUCLEASE"/>
    <property type="match status" value="1"/>
</dbReference>
<feature type="region of interest" description="Disordered" evidence="1">
    <location>
        <begin position="155"/>
        <end position="176"/>
    </location>
</feature>
<feature type="domain" description="DUF7041" evidence="2">
    <location>
        <begin position="9"/>
        <end position="94"/>
    </location>
</feature>
<proteinExistence type="predicted"/>
<evidence type="ECO:0000259" key="2">
    <source>
        <dbReference type="Pfam" id="PF23055"/>
    </source>
</evidence>
<dbReference type="InterPro" id="IPR055469">
    <property type="entry name" value="DUF7041"/>
</dbReference>
<feature type="region of interest" description="Disordered" evidence="1">
    <location>
        <begin position="203"/>
        <end position="233"/>
    </location>
</feature>
<sequence>MSTASNIRLPAFNPNDLELWFLQVEWTLKHAGISTSMEKFEIVGAALDPIYTQEVRGLLFNPPPEAEDPFGKLKEALQKFLEFSIRNKTRQLLEREKIADHTPSQFLRWLQFLAGDTLSQDNIKLMWINQLDPVTRAGIAAQSGNTKLEDLAKIADDIKNTRRPPSSTTATNNTENQMAEEFARLRLQINELQTKLDDITEQKRVSYRNRSSSRSSSRRRSLSRSSSRDRSRTCGSDFYDGLCWYHYNFAENARRCMPGCRYELKNPEHLFR</sequence>